<protein>
    <submittedName>
        <fullName evidence="1">DUF4259 domain-containing protein</fullName>
    </submittedName>
</protein>
<evidence type="ECO:0000313" key="2">
    <source>
        <dbReference type="Proteomes" id="UP000261257"/>
    </source>
</evidence>
<reference evidence="1 2" key="1">
    <citation type="submission" date="2018-08" db="EMBL/GenBank/DDBJ databases">
        <title>A genome reference for cultivated species of the human gut microbiota.</title>
        <authorList>
            <person name="Zou Y."/>
            <person name="Xue W."/>
            <person name="Luo G."/>
        </authorList>
    </citation>
    <scope>NUCLEOTIDE SEQUENCE [LARGE SCALE GENOMIC DNA]</scope>
    <source>
        <strain evidence="1 2">TF05-11AC</strain>
    </source>
</reference>
<sequence length="195" mass="22467">MGCWGITAFESDEGLDAIDFIRESLPENGKLELETLLEALKRDSWNAPPDVEMAGAHTSVMALAELMLKFVDRAVKSLDDEEDWNTEEHKFCSITSFTASRETVHWIRNYIFDTLHAIKKYAESQTGDGAKWGGWFEEKNWIDWQEHMAELVSRLDIFLESSEAEIELIPLQSPEDQEMENNREAEWPLQNKLGL</sequence>
<dbReference type="AlphaFoldDB" id="A0A3E4TQP3"/>
<comment type="caution">
    <text evidence="1">The sequence shown here is derived from an EMBL/GenBank/DDBJ whole genome shotgun (WGS) entry which is preliminary data.</text>
</comment>
<gene>
    <name evidence="1" type="ORF">DXC39_30440</name>
</gene>
<dbReference type="Proteomes" id="UP000261257">
    <property type="component" value="Unassembled WGS sequence"/>
</dbReference>
<evidence type="ECO:0000313" key="1">
    <source>
        <dbReference type="EMBL" id="RGL93622.1"/>
    </source>
</evidence>
<dbReference type="EMBL" id="QSSQ01000057">
    <property type="protein sequence ID" value="RGL93622.1"/>
    <property type="molecule type" value="Genomic_DNA"/>
</dbReference>
<accession>A0A3E4TQP3</accession>
<organism evidence="1 2">
    <name type="scientific">Hungatella hathewayi</name>
    <dbReference type="NCBI Taxonomy" id="154046"/>
    <lineage>
        <taxon>Bacteria</taxon>
        <taxon>Bacillati</taxon>
        <taxon>Bacillota</taxon>
        <taxon>Clostridia</taxon>
        <taxon>Lachnospirales</taxon>
        <taxon>Lachnospiraceae</taxon>
        <taxon>Hungatella</taxon>
    </lineage>
</organism>
<proteinExistence type="predicted"/>
<dbReference type="RefSeq" id="WP_117634804.1">
    <property type="nucleotide sequence ID" value="NZ_JAQDZV010000002.1"/>
</dbReference>
<name>A0A3E4TQP3_9FIRM</name>